<keyword evidence="3" id="KW-0732">Signal</keyword>
<dbReference type="PROSITE" id="PS50887">
    <property type="entry name" value="GGDEF"/>
    <property type="match status" value="1"/>
</dbReference>
<dbReference type="InterPro" id="IPR000160">
    <property type="entry name" value="GGDEF_dom"/>
</dbReference>
<evidence type="ECO:0000256" key="3">
    <source>
        <dbReference type="SAM" id="SignalP"/>
    </source>
</evidence>
<dbReference type="InterPro" id="IPR013783">
    <property type="entry name" value="Ig-like_fold"/>
</dbReference>
<dbReference type="NCBIfam" id="TIGR00254">
    <property type="entry name" value="GGDEF"/>
    <property type="match status" value="1"/>
</dbReference>
<evidence type="ECO:0000256" key="2">
    <source>
        <dbReference type="ARBA" id="ARBA00034247"/>
    </source>
</evidence>
<feature type="signal peptide" evidence="3">
    <location>
        <begin position="1"/>
        <end position="24"/>
    </location>
</feature>
<comment type="caution">
    <text evidence="5">The sequence shown here is derived from an EMBL/GenBank/DDBJ whole genome shotgun (WGS) entry which is preliminary data.</text>
</comment>
<organism evidence="5 6">
    <name type="scientific">Rhodanobacter ginsengisoli</name>
    <dbReference type="NCBI Taxonomy" id="418646"/>
    <lineage>
        <taxon>Bacteria</taxon>
        <taxon>Pseudomonadati</taxon>
        <taxon>Pseudomonadota</taxon>
        <taxon>Gammaproteobacteria</taxon>
        <taxon>Lysobacterales</taxon>
        <taxon>Rhodanobacteraceae</taxon>
        <taxon>Rhodanobacter</taxon>
    </lineage>
</organism>
<evidence type="ECO:0000256" key="1">
    <source>
        <dbReference type="ARBA" id="ARBA00012528"/>
    </source>
</evidence>
<keyword evidence="5" id="KW-0808">Transferase</keyword>
<feature type="domain" description="GGDEF" evidence="4">
    <location>
        <begin position="826"/>
        <end position="964"/>
    </location>
</feature>
<protein>
    <recommendedName>
        <fullName evidence="1">diguanylate cyclase</fullName>
        <ecNumber evidence="1">2.7.7.65</ecNumber>
    </recommendedName>
</protein>
<dbReference type="Gene3D" id="2.60.40.10">
    <property type="entry name" value="Immunoglobulins"/>
    <property type="match status" value="1"/>
</dbReference>
<keyword evidence="6" id="KW-1185">Reference proteome</keyword>
<evidence type="ECO:0000313" key="6">
    <source>
        <dbReference type="Proteomes" id="UP001596114"/>
    </source>
</evidence>
<sequence length="997" mass="108870">MTRALYTILSVIAVCLTGVRPAAALDPQTPFHAMVLDHWSVEQGLPQITVLGMAEDRAGFLWINTQSAVARFDGAHFVTFDRVRTGVDTSMLVAAWADPLGQVWFGGTHGLLRERDGHFSAWGGNAVNAIADAGDGTPLLATSKGLARVRDGRIVPLAGFAGPAFSLLRVGKTLWIGGLGRVCRLPAPIDGSTLTCVGLDSAGHQPVPITHLASTDGSLWLGTHGGLMRLDGNRIVPAGLSHELDTISIESLLADRAGALWIGTVPALYRHLPGAAPERADDDDIVHHPWVQALFEDRAGNLWMGTHIEGLYRVWNGWTRRVSTRDGVADALVWSIARAPDGGIVFGTNSDVETFDGSRARPLIAGSDLPNPSAYELYYDRRGRLWVGTRAGLAIYDHDRNVTPAALSALDRWQINDIREVAADDFWVGTSGGLYRWHQGNLQRLDPDASAAAATIRSILPLAANHLYLGTEDGVREWRHGEWLQPAWAEPLRGHFVTRLAALGPGLIGIGTMDAGVGVLQAGRLRMTDRKDGLPSDNVWTLDVLDGELYAGSMVGVWRLPLVQLPLPGSPVRRVAPQLLAGEERATSLRNTHCCNGGGGARSLVDGDVIWYSTTDGALGLNTRALSSRPTAPAAMIESIEHDGRRFPGEAFDLRRGARDLAITYTAPYLRIGAMRFRYRLEGYDAAWQEAGSRRTAFYTHLPPGKYRFRVAATLAGTPGFGPEADLDMEVAPHWYERTLVRGAAFLLLGLAIVLLVRWRLLVQARRNAWLEAEVAGRTEQLARAIERLRVSNLALAQESHTDTLTALHNRRYLMTRLPGILSDNDRIGVLQVDIDYFKQVNDRYGHAVGDAVLRELGRLITEVRRDSDITVRWGGEEFLLLLQHMDAAGVMNIAERLRRDIAAQDFTDGRGGKLRLTCSIGFSTHPITAYADTATFEAALELADLALYRAKRDGRNTCVGLIVSTLLPAEIMRGPLAPQLDALLASDRLRWVRLVS</sequence>
<accession>A0ABW0QUL6</accession>
<reference evidence="6" key="1">
    <citation type="journal article" date="2019" name="Int. J. Syst. Evol. Microbiol.">
        <title>The Global Catalogue of Microorganisms (GCM) 10K type strain sequencing project: providing services to taxonomists for standard genome sequencing and annotation.</title>
        <authorList>
            <consortium name="The Broad Institute Genomics Platform"/>
            <consortium name="The Broad Institute Genome Sequencing Center for Infectious Disease"/>
            <person name="Wu L."/>
            <person name="Ma J."/>
        </authorList>
    </citation>
    <scope>NUCLEOTIDE SEQUENCE [LARGE SCALE GENOMIC DNA]</scope>
    <source>
        <strain evidence="6">CGMCC 1.16619</strain>
    </source>
</reference>
<feature type="chain" id="PRO_5045260036" description="diguanylate cyclase" evidence="3">
    <location>
        <begin position="25"/>
        <end position="997"/>
    </location>
</feature>
<dbReference type="InterPro" id="IPR029787">
    <property type="entry name" value="Nucleotide_cyclase"/>
</dbReference>
<dbReference type="PANTHER" id="PTHR45138">
    <property type="entry name" value="REGULATORY COMPONENTS OF SENSORY TRANSDUCTION SYSTEM"/>
    <property type="match status" value="1"/>
</dbReference>
<dbReference type="InterPro" id="IPR011123">
    <property type="entry name" value="Y_Y_Y"/>
</dbReference>
<comment type="catalytic activity">
    <reaction evidence="2">
        <text>2 GTP = 3',3'-c-di-GMP + 2 diphosphate</text>
        <dbReference type="Rhea" id="RHEA:24898"/>
        <dbReference type="ChEBI" id="CHEBI:33019"/>
        <dbReference type="ChEBI" id="CHEBI:37565"/>
        <dbReference type="ChEBI" id="CHEBI:58805"/>
        <dbReference type="EC" id="2.7.7.65"/>
    </reaction>
</comment>
<proteinExistence type="predicted"/>
<name>A0ABW0QUL6_9GAMM</name>
<dbReference type="Proteomes" id="UP001596114">
    <property type="component" value="Unassembled WGS sequence"/>
</dbReference>
<dbReference type="EC" id="2.7.7.65" evidence="1"/>
<dbReference type="GO" id="GO:0052621">
    <property type="term" value="F:diguanylate cyclase activity"/>
    <property type="evidence" value="ECO:0007669"/>
    <property type="project" value="UniProtKB-EC"/>
</dbReference>
<dbReference type="Gene3D" id="2.130.10.10">
    <property type="entry name" value="YVTN repeat-like/Quinoprotein amine dehydrogenase"/>
    <property type="match status" value="2"/>
</dbReference>
<dbReference type="SUPFAM" id="SSF63829">
    <property type="entry name" value="Calcium-dependent phosphotriesterase"/>
    <property type="match status" value="3"/>
</dbReference>
<gene>
    <name evidence="5" type="ORF">ACFPPA_16270</name>
</gene>
<dbReference type="InterPro" id="IPR015943">
    <property type="entry name" value="WD40/YVTN_repeat-like_dom_sf"/>
</dbReference>
<dbReference type="PANTHER" id="PTHR45138:SF9">
    <property type="entry name" value="DIGUANYLATE CYCLASE DGCM-RELATED"/>
    <property type="match status" value="1"/>
</dbReference>
<dbReference type="Pfam" id="PF00990">
    <property type="entry name" value="GGDEF"/>
    <property type="match status" value="1"/>
</dbReference>
<dbReference type="CDD" id="cd01949">
    <property type="entry name" value="GGDEF"/>
    <property type="match status" value="1"/>
</dbReference>
<dbReference type="InterPro" id="IPR050469">
    <property type="entry name" value="Diguanylate_Cyclase"/>
</dbReference>
<dbReference type="Pfam" id="PF07495">
    <property type="entry name" value="Y_Y_Y"/>
    <property type="match status" value="1"/>
</dbReference>
<keyword evidence="5" id="KW-0548">Nucleotidyltransferase</keyword>
<dbReference type="Gene3D" id="3.30.70.270">
    <property type="match status" value="1"/>
</dbReference>
<evidence type="ECO:0000313" key="5">
    <source>
        <dbReference type="EMBL" id="MFC5527297.1"/>
    </source>
</evidence>
<dbReference type="InterPro" id="IPR043128">
    <property type="entry name" value="Rev_trsase/Diguanyl_cyclase"/>
</dbReference>
<dbReference type="InterPro" id="IPR011110">
    <property type="entry name" value="Reg_prop"/>
</dbReference>
<evidence type="ECO:0000259" key="4">
    <source>
        <dbReference type="PROSITE" id="PS50887"/>
    </source>
</evidence>
<dbReference type="EMBL" id="JBHSNF010000004">
    <property type="protein sequence ID" value="MFC5527297.1"/>
    <property type="molecule type" value="Genomic_DNA"/>
</dbReference>
<dbReference type="SUPFAM" id="SSF55073">
    <property type="entry name" value="Nucleotide cyclase"/>
    <property type="match status" value="1"/>
</dbReference>
<dbReference type="Pfam" id="PF07494">
    <property type="entry name" value="Reg_prop"/>
    <property type="match status" value="2"/>
</dbReference>
<dbReference type="RefSeq" id="WP_377321820.1">
    <property type="nucleotide sequence ID" value="NZ_JBHSNF010000004.1"/>
</dbReference>
<dbReference type="SMART" id="SM00267">
    <property type="entry name" value="GGDEF"/>
    <property type="match status" value="1"/>
</dbReference>